<evidence type="ECO:0000313" key="4">
    <source>
        <dbReference type="EMBL" id="KAG5594407.1"/>
    </source>
</evidence>
<keyword evidence="5" id="KW-1185">Reference proteome</keyword>
<proteinExistence type="predicted"/>
<name>A0A9J5Y3F3_SOLCO</name>
<gene>
    <name evidence="4" type="ORF">H5410_035639</name>
</gene>
<dbReference type="OrthoDB" id="1300216at2759"/>
<protein>
    <submittedName>
        <fullName evidence="4">Uncharacterized protein</fullName>
    </submittedName>
</protein>
<feature type="coiled-coil region" evidence="1">
    <location>
        <begin position="378"/>
        <end position="412"/>
    </location>
</feature>
<dbReference type="InterPro" id="IPR043129">
    <property type="entry name" value="ATPase_NBD"/>
</dbReference>
<dbReference type="AlphaFoldDB" id="A0A9J5Y3F3"/>
<feature type="region of interest" description="Disordered" evidence="2">
    <location>
        <begin position="1"/>
        <end position="41"/>
    </location>
</feature>
<reference evidence="4 5" key="1">
    <citation type="submission" date="2020-09" db="EMBL/GenBank/DDBJ databases">
        <title>De no assembly of potato wild relative species, Solanum commersonii.</title>
        <authorList>
            <person name="Cho K."/>
        </authorList>
    </citation>
    <scope>NUCLEOTIDE SEQUENCE [LARGE SCALE GENOMIC DNA]</scope>
    <source>
        <strain evidence="4">LZ3.2</strain>
        <tissue evidence="4">Leaf</tissue>
    </source>
</reference>
<dbReference type="SUPFAM" id="SSF53067">
    <property type="entry name" value="Actin-like ATPase domain"/>
    <property type="match status" value="2"/>
</dbReference>
<keyword evidence="1" id="KW-0175">Coiled coil</keyword>
<evidence type="ECO:0000256" key="1">
    <source>
        <dbReference type="SAM" id="Coils"/>
    </source>
</evidence>
<feature type="compositionally biased region" description="Basic and acidic residues" evidence="2">
    <location>
        <begin position="99"/>
        <end position="111"/>
    </location>
</feature>
<sequence length="555" mass="62442">MITRGTTKRAEKKHIAKKSVQTTPTASVAKRTRSKGKTIFNEALEKSKKKGKIRSVFKPDESDIATIEVSDGEKEEAEKEVEEKSPVGRVKKKASLAGELDKRERPSKGTKEAGPAEGPSFKRVKRRAIKVQKVEKVLKGKVIDPTVAEEPGLKELKEKVDCQDWSHLLLDSHPVVHEDEVCQFYKRFKLVKGDTVETTVKGVKISFTDQDLGDILGVPTVGCGEYVKREWIEYGREKSRMYLTAKFSQGRDAGEPRKVFKGDMTPAHKLLCELVNKCILPRYERRNEANCLDMLVMDVIDQGMLVNLPSLMVKHMTRAAEGSHALPYGFWLTRVFAHFKVPLNVGKRGGKKDMISRSTLAECDLLPKALGCKSNSLITQLINELEEAKAEKAKVEAENVVLKAEVQKANREKIIQITFDTFNIPVLYPAIQAICSLYAYGKQKMEYHHILVLYYFNLSLINVICFFQQGIVLVFDDGVSHTVPIYEAHALPHAISRLHLAEHDLTGKFSWRKVTHLTISLIISGERYELPDGQIISIGAERLHCSMVAQLCFLA</sequence>
<accession>A0A9J5Y3F3</accession>
<dbReference type="Proteomes" id="UP000824120">
    <property type="component" value="Chromosome 7"/>
</dbReference>
<keyword evidence="3" id="KW-1133">Transmembrane helix</keyword>
<evidence type="ECO:0000256" key="3">
    <source>
        <dbReference type="SAM" id="Phobius"/>
    </source>
</evidence>
<dbReference type="InterPro" id="IPR004000">
    <property type="entry name" value="Actin"/>
</dbReference>
<organism evidence="4 5">
    <name type="scientific">Solanum commersonii</name>
    <name type="common">Commerson's wild potato</name>
    <name type="synonym">Commerson's nightshade</name>
    <dbReference type="NCBI Taxonomy" id="4109"/>
    <lineage>
        <taxon>Eukaryota</taxon>
        <taxon>Viridiplantae</taxon>
        <taxon>Streptophyta</taxon>
        <taxon>Embryophyta</taxon>
        <taxon>Tracheophyta</taxon>
        <taxon>Spermatophyta</taxon>
        <taxon>Magnoliopsida</taxon>
        <taxon>eudicotyledons</taxon>
        <taxon>Gunneridae</taxon>
        <taxon>Pentapetalae</taxon>
        <taxon>asterids</taxon>
        <taxon>lamiids</taxon>
        <taxon>Solanales</taxon>
        <taxon>Solanaceae</taxon>
        <taxon>Solanoideae</taxon>
        <taxon>Solaneae</taxon>
        <taxon>Solanum</taxon>
    </lineage>
</organism>
<comment type="caution">
    <text evidence="4">The sequence shown here is derived from an EMBL/GenBank/DDBJ whole genome shotgun (WGS) entry which is preliminary data.</text>
</comment>
<dbReference type="Gene3D" id="3.30.420.40">
    <property type="match status" value="2"/>
</dbReference>
<feature type="compositionally biased region" description="Basic residues" evidence="2">
    <location>
        <begin position="1"/>
        <end position="17"/>
    </location>
</feature>
<evidence type="ECO:0000256" key="2">
    <source>
        <dbReference type="SAM" id="MobiDB-lite"/>
    </source>
</evidence>
<feature type="region of interest" description="Disordered" evidence="2">
    <location>
        <begin position="68"/>
        <end position="121"/>
    </location>
</feature>
<keyword evidence="3" id="KW-0812">Transmembrane</keyword>
<evidence type="ECO:0000313" key="5">
    <source>
        <dbReference type="Proteomes" id="UP000824120"/>
    </source>
</evidence>
<dbReference type="EMBL" id="JACXVP010000007">
    <property type="protein sequence ID" value="KAG5594407.1"/>
    <property type="molecule type" value="Genomic_DNA"/>
</dbReference>
<keyword evidence="3" id="KW-0472">Membrane</keyword>
<feature type="transmembrane region" description="Helical" evidence="3">
    <location>
        <begin position="452"/>
        <end position="475"/>
    </location>
</feature>
<dbReference type="Pfam" id="PF00022">
    <property type="entry name" value="Actin"/>
    <property type="match status" value="1"/>
</dbReference>
<dbReference type="PANTHER" id="PTHR11937">
    <property type="entry name" value="ACTIN"/>
    <property type="match status" value="1"/>
</dbReference>